<accession>A0ABW3TQW0</accession>
<dbReference type="EMBL" id="JBHTLY010000007">
    <property type="protein sequence ID" value="MFD1203020.1"/>
    <property type="molecule type" value="Genomic_DNA"/>
</dbReference>
<protein>
    <submittedName>
        <fullName evidence="2">Uncharacterized protein</fullName>
    </submittedName>
</protein>
<organism evidence="2 3">
    <name type="scientific">Leucobacter albus</name>
    <dbReference type="NCBI Taxonomy" id="272210"/>
    <lineage>
        <taxon>Bacteria</taxon>
        <taxon>Bacillati</taxon>
        <taxon>Actinomycetota</taxon>
        <taxon>Actinomycetes</taxon>
        <taxon>Micrococcales</taxon>
        <taxon>Microbacteriaceae</taxon>
        <taxon>Leucobacter</taxon>
    </lineage>
</organism>
<feature type="region of interest" description="Disordered" evidence="1">
    <location>
        <begin position="1"/>
        <end position="25"/>
    </location>
</feature>
<gene>
    <name evidence="2" type="ORF">ACFQ3U_14060</name>
</gene>
<evidence type="ECO:0000313" key="2">
    <source>
        <dbReference type="EMBL" id="MFD1203020.1"/>
    </source>
</evidence>
<evidence type="ECO:0000313" key="3">
    <source>
        <dbReference type="Proteomes" id="UP001597181"/>
    </source>
</evidence>
<dbReference type="RefSeq" id="WP_343960800.1">
    <property type="nucleotide sequence ID" value="NZ_BAAAKZ010000009.1"/>
</dbReference>
<keyword evidence="3" id="KW-1185">Reference proteome</keyword>
<sequence length="93" mass="10721">MPHERITHLEDHPGVTPEGNSTGERYYVPELRVQWDRDNQYVQLHLEAPPEHWTQLGNGGVTTAPSQVLDRRQVNHLIRTLRRARDAAYGADE</sequence>
<name>A0ABW3TQW0_9MICO</name>
<dbReference type="Proteomes" id="UP001597181">
    <property type="component" value="Unassembled WGS sequence"/>
</dbReference>
<evidence type="ECO:0000256" key="1">
    <source>
        <dbReference type="SAM" id="MobiDB-lite"/>
    </source>
</evidence>
<reference evidence="3" key="1">
    <citation type="journal article" date="2019" name="Int. J. Syst. Evol. Microbiol.">
        <title>The Global Catalogue of Microorganisms (GCM) 10K type strain sequencing project: providing services to taxonomists for standard genome sequencing and annotation.</title>
        <authorList>
            <consortium name="The Broad Institute Genomics Platform"/>
            <consortium name="The Broad Institute Genome Sequencing Center for Infectious Disease"/>
            <person name="Wu L."/>
            <person name="Ma J."/>
        </authorList>
    </citation>
    <scope>NUCLEOTIDE SEQUENCE [LARGE SCALE GENOMIC DNA]</scope>
    <source>
        <strain evidence="3">CCUG 50213</strain>
    </source>
</reference>
<feature type="compositionally biased region" description="Basic and acidic residues" evidence="1">
    <location>
        <begin position="1"/>
        <end position="13"/>
    </location>
</feature>
<comment type="caution">
    <text evidence="2">The sequence shown here is derived from an EMBL/GenBank/DDBJ whole genome shotgun (WGS) entry which is preliminary data.</text>
</comment>
<proteinExistence type="predicted"/>